<keyword evidence="5" id="KW-1015">Disulfide bond</keyword>
<dbReference type="Gene3D" id="1.20.1270.50">
    <property type="entry name" value="Glycoside hydrolase family 38, central domain"/>
    <property type="match status" value="2"/>
</dbReference>
<dbReference type="InterPro" id="IPR011682">
    <property type="entry name" value="Glyco_hydro_38_C"/>
</dbReference>
<dbReference type="SUPFAM" id="SSF74650">
    <property type="entry name" value="Galactose mutarotase-like"/>
    <property type="match status" value="1"/>
</dbReference>
<keyword evidence="2 7" id="KW-0479">Metal-binding</keyword>
<organism evidence="10">
    <name type="scientific">Ixodes ricinus</name>
    <name type="common">Common tick</name>
    <name type="synonym">Acarus ricinus</name>
    <dbReference type="NCBI Taxonomy" id="34613"/>
    <lineage>
        <taxon>Eukaryota</taxon>
        <taxon>Metazoa</taxon>
        <taxon>Ecdysozoa</taxon>
        <taxon>Arthropoda</taxon>
        <taxon>Chelicerata</taxon>
        <taxon>Arachnida</taxon>
        <taxon>Acari</taxon>
        <taxon>Parasitiformes</taxon>
        <taxon>Ixodida</taxon>
        <taxon>Ixodoidea</taxon>
        <taxon>Ixodidae</taxon>
        <taxon>Ixodinae</taxon>
        <taxon>Ixodes</taxon>
    </lineage>
</organism>
<dbReference type="InterPro" id="IPR013780">
    <property type="entry name" value="Glyco_hydro_b"/>
</dbReference>
<dbReference type="GO" id="GO:0046872">
    <property type="term" value="F:metal ion binding"/>
    <property type="evidence" value="ECO:0007669"/>
    <property type="project" value="UniProtKB-KW"/>
</dbReference>
<dbReference type="GO" id="GO:0004559">
    <property type="term" value="F:alpha-mannosidase activity"/>
    <property type="evidence" value="ECO:0007669"/>
    <property type="project" value="InterPro"/>
</dbReference>
<dbReference type="Pfam" id="PF09261">
    <property type="entry name" value="Alpha-mann_mid"/>
    <property type="match status" value="1"/>
</dbReference>
<dbReference type="Gene3D" id="2.70.98.30">
    <property type="entry name" value="Golgi alpha-mannosidase II, domain 4"/>
    <property type="match status" value="1"/>
</dbReference>
<comment type="similarity">
    <text evidence="1 7">Belongs to the glycosyl hydrolase 38 family.</text>
</comment>
<evidence type="ECO:0000259" key="9">
    <source>
        <dbReference type="SMART" id="SM00872"/>
    </source>
</evidence>
<dbReference type="GO" id="GO:0006013">
    <property type="term" value="P:mannose metabolic process"/>
    <property type="evidence" value="ECO:0007669"/>
    <property type="project" value="InterPro"/>
</dbReference>
<evidence type="ECO:0000256" key="8">
    <source>
        <dbReference type="SAM" id="MobiDB-lite"/>
    </source>
</evidence>
<dbReference type="FunFam" id="1.20.1270.50:FF:000002">
    <property type="entry name" value="Alpha-mannosidase"/>
    <property type="match status" value="1"/>
</dbReference>
<dbReference type="Gene3D" id="3.20.110.10">
    <property type="entry name" value="Glycoside hydrolase 38, N terminal domain"/>
    <property type="match status" value="1"/>
</dbReference>
<dbReference type="FunFam" id="2.70.98.30:FF:000027">
    <property type="entry name" value="Lysosomal alpha-mannosidase, putative"/>
    <property type="match status" value="1"/>
</dbReference>
<reference evidence="10" key="1">
    <citation type="journal article" date="2018" name="PLoS Negl. Trop. Dis.">
        <title>Sialome diversity of ticks revealed by RNAseq of single tick salivary glands.</title>
        <authorList>
            <person name="Perner J."/>
            <person name="Kropackova S."/>
            <person name="Kopacek P."/>
            <person name="Ribeiro J.M."/>
        </authorList>
    </citation>
    <scope>NUCLEOTIDE SEQUENCE</scope>
    <source>
        <strain evidence="10">Siblings of single egg batch collected in Ceske Budejovice</strain>
        <tissue evidence="10">Salivary glands</tissue>
    </source>
</reference>
<dbReference type="InterPro" id="IPR050843">
    <property type="entry name" value="Glycosyl_Hydrlase_38"/>
</dbReference>
<dbReference type="Gene3D" id="2.60.40.1180">
    <property type="entry name" value="Golgi alpha-mannosidase II"/>
    <property type="match status" value="1"/>
</dbReference>
<dbReference type="InterPro" id="IPR015341">
    <property type="entry name" value="Glyco_hydro_38_cen"/>
</dbReference>
<keyword evidence="3 7" id="KW-0378">Hydrolase</keyword>
<dbReference type="Gene3D" id="2.60.40.1360">
    <property type="match status" value="1"/>
</dbReference>
<dbReference type="InterPro" id="IPR011013">
    <property type="entry name" value="Gal_mutarotase_sf_dom"/>
</dbReference>
<comment type="cofactor">
    <cofactor evidence="7">
        <name>Zn(2+)</name>
        <dbReference type="ChEBI" id="CHEBI:29105"/>
    </cofactor>
    <text evidence="7">Binds 1 zinc ion per subunit.</text>
</comment>
<dbReference type="EC" id="3.2.1.-" evidence="7"/>
<proteinExistence type="inferred from homology"/>
<dbReference type="FunFam" id="1.20.1270.50:FF:000003">
    <property type="entry name" value="Alpha-mannosidase"/>
    <property type="match status" value="1"/>
</dbReference>
<dbReference type="InterPro" id="IPR000602">
    <property type="entry name" value="Glyco_hydro_38_N"/>
</dbReference>
<dbReference type="SUPFAM" id="SSF88688">
    <property type="entry name" value="Families 57/38 glycoside transferase middle domain"/>
    <property type="match status" value="1"/>
</dbReference>
<dbReference type="InterPro" id="IPR037094">
    <property type="entry name" value="Glyco_hydro_38_cen_sf"/>
</dbReference>
<sequence>CLYQTCHATKPGFLNVHIVSHTHDDLGWVHTVDFYYDHYVRTILDSVVRELQANPERRFTYVEMGFFSRWWDDQSADTRQLVRELVDAGRLEFTSGGWSMNDEATTHYSATVDEMTLGMRWLNDTLGQCARPRVAWQIDPFGHAREEAALFGMMGFDGQFLGRIHLDDKKWRQDNKLMEFLWRANKYLGEKGDLFTGVLPNVYWPPHGFCFDMYCADETVREFNGPRRAKEFIEIVTQQAKYYATNHTVVTMGMDFHYKDAAKWFDSLDNLIYYVNALQQSEGSPVHVLYSTPACYLKALHESSRRWPEYDDDFFPYADSEHAYWTGYYSSRPNFKFFARKANGFLQACKQLKVIGNVIDGDTETLSRAVGVMQHHDAISGTEKQHVVEDYAHMTYLGIRQCEAVVSRAYRKLLFPPGFSAALNLSFCPLLNLSSCPITESADEFLMFAYNPLSTAVATYARFPVSGDGYEVWKLPGTLVEAQMVPVSEKVLRIPERGPRSKSRKEIVFPISLPPLGVTTYLLKKYTGYIPRDSEDSAVYNGGSEAPAIDNGKYRLFVDPVTGLLERVLVLSTSQEIPFRQSVFMYRAYEGLSEKPSGAYSFNPATEEPLDLGGSVNYSLVKGPLVQEIHQSFSRWVSQVIRLYKDQDLIEFEWVVGPIPFYDTRGLGTGKEIVSRFQTSIPNNGTFYTDSNGRQTVRRVRNVRRPWTKNITEPTSSNYYPVVSWIYLKSDVHNLQMTVFPDRPQGGTSLHNGEIELMLHRRLQYDDSFGVEEPLNEMGVDSEGLIAKGKHLVFLGSVAESQRKLRTVGNSLVYAPLYAFQDEPTEVPISTVSGLDCALPANVHLLSLEPVREDQFILRLEHLYPGVLDEELRRPATVSLKHLFKAYVVTDVEETVLSANQFLRGSKRLRFDTLDSVSTSAPEAGTSGAATNSTGGGDDGSAETDDIDSRLFTVTLRPADIRTFLVTVAPRYRFEPEFRRGRV</sequence>
<dbReference type="GO" id="GO:0005764">
    <property type="term" value="C:lysosome"/>
    <property type="evidence" value="ECO:0007669"/>
    <property type="project" value="TreeGrafter"/>
</dbReference>
<evidence type="ECO:0000256" key="2">
    <source>
        <dbReference type="ARBA" id="ARBA00022723"/>
    </source>
</evidence>
<keyword evidence="4 7" id="KW-0862">Zinc</keyword>
<feature type="compositionally biased region" description="Low complexity" evidence="8">
    <location>
        <begin position="924"/>
        <end position="933"/>
    </location>
</feature>
<dbReference type="InterPro" id="IPR011330">
    <property type="entry name" value="Glyco_hydro/deAcase_b/a-brl"/>
</dbReference>
<evidence type="ECO:0000256" key="7">
    <source>
        <dbReference type="RuleBase" id="RU361199"/>
    </source>
</evidence>
<protein>
    <recommendedName>
        <fullName evidence="7">Alpha-mannosidase</fullName>
        <ecNumber evidence="7">3.2.1.-</ecNumber>
    </recommendedName>
</protein>
<name>A0A147BNW8_IXORI</name>
<dbReference type="EMBL" id="GEGO01003379">
    <property type="protein sequence ID" value="JAR92025.1"/>
    <property type="molecule type" value="Transcribed_RNA"/>
</dbReference>
<dbReference type="SUPFAM" id="SSF88713">
    <property type="entry name" value="Glycoside hydrolase/deacetylase"/>
    <property type="match status" value="1"/>
</dbReference>
<feature type="region of interest" description="Disordered" evidence="8">
    <location>
        <begin position="918"/>
        <end position="944"/>
    </location>
</feature>
<dbReference type="InterPro" id="IPR028995">
    <property type="entry name" value="Glyco_hydro_57/38_cen_sf"/>
</dbReference>
<dbReference type="PANTHER" id="PTHR11607">
    <property type="entry name" value="ALPHA-MANNOSIDASE"/>
    <property type="match status" value="1"/>
</dbReference>
<dbReference type="AlphaFoldDB" id="A0A147BNW8"/>
<dbReference type="CDD" id="cd10810">
    <property type="entry name" value="GH38N_AMII_LAM_like"/>
    <property type="match status" value="1"/>
</dbReference>
<evidence type="ECO:0000256" key="1">
    <source>
        <dbReference type="ARBA" id="ARBA00009792"/>
    </source>
</evidence>
<evidence type="ECO:0000256" key="4">
    <source>
        <dbReference type="ARBA" id="ARBA00022833"/>
    </source>
</evidence>
<keyword evidence="6 7" id="KW-0326">Glycosidase</keyword>
<feature type="non-terminal residue" evidence="10">
    <location>
        <position position="1"/>
    </location>
</feature>
<dbReference type="Pfam" id="PF01074">
    <property type="entry name" value="Glyco_hydro_38N"/>
    <property type="match status" value="1"/>
</dbReference>
<dbReference type="Pfam" id="PF07748">
    <property type="entry name" value="Glyco_hydro_38C"/>
    <property type="match status" value="1"/>
</dbReference>
<dbReference type="PANTHER" id="PTHR11607:SF3">
    <property type="entry name" value="LYSOSOMAL ALPHA-MANNOSIDASE"/>
    <property type="match status" value="1"/>
</dbReference>
<evidence type="ECO:0000313" key="10">
    <source>
        <dbReference type="EMBL" id="JAR92025.1"/>
    </source>
</evidence>
<evidence type="ECO:0000256" key="6">
    <source>
        <dbReference type="ARBA" id="ARBA00023295"/>
    </source>
</evidence>
<feature type="domain" description="Glycoside hydrolase family 38 central" evidence="9">
    <location>
        <begin position="323"/>
        <end position="395"/>
    </location>
</feature>
<evidence type="ECO:0000256" key="5">
    <source>
        <dbReference type="ARBA" id="ARBA00023157"/>
    </source>
</evidence>
<dbReference type="SMART" id="SM00872">
    <property type="entry name" value="Alpha-mann_mid"/>
    <property type="match status" value="1"/>
</dbReference>
<dbReference type="InterPro" id="IPR027291">
    <property type="entry name" value="Glyco_hydro_38_N_sf"/>
</dbReference>
<evidence type="ECO:0000256" key="3">
    <source>
        <dbReference type="ARBA" id="ARBA00022801"/>
    </source>
</evidence>
<dbReference type="GO" id="GO:0030246">
    <property type="term" value="F:carbohydrate binding"/>
    <property type="evidence" value="ECO:0007669"/>
    <property type="project" value="InterPro"/>
</dbReference>
<accession>A0A147BNW8</accession>